<organism evidence="1">
    <name type="scientific">marine metagenome</name>
    <dbReference type="NCBI Taxonomy" id="408172"/>
    <lineage>
        <taxon>unclassified sequences</taxon>
        <taxon>metagenomes</taxon>
        <taxon>ecological metagenomes</taxon>
    </lineage>
</organism>
<sequence>QLHKILTTEDADILLSFEDDELVFKANDKLKKSIGIDPNQLVSVAGKTDHPFFITHKDRPEFLIKTVLVPFSDLLSTGKHVKLSYNKYSISVYTQKYFDKYSWR</sequence>
<gene>
    <name evidence="1" type="ORF">METZ01_LOCUS172859</name>
</gene>
<dbReference type="EMBL" id="UINC01032403">
    <property type="protein sequence ID" value="SVB20005.1"/>
    <property type="molecule type" value="Genomic_DNA"/>
</dbReference>
<accession>A0A382C1P3</accession>
<evidence type="ECO:0000313" key="1">
    <source>
        <dbReference type="EMBL" id="SVB20005.1"/>
    </source>
</evidence>
<protein>
    <submittedName>
        <fullName evidence="1">Uncharacterized protein</fullName>
    </submittedName>
</protein>
<reference evidence="1" key="1">
    <citation type="submission" date="2018-05" db="EMBL/GenBank/DDBJ databases">
        <authorList>
            <person name="Lanie J.A."/>
            <person name="Ng W.-L."/>
            <person name="Kazmierczak K.M."/>
            <person name="Andrzejewski T.M."/>
            <person name="Davidsen T.M."/>
            <person name="Wayne K.J."/>
            <person name="Tettelin H."/>
            <person name="Glass J.I."/>
            <person name="Rusch D."/>
            <person name="Podicherti R."/>
            <person name="Tsui H.-C.T."/>
            <person name="Winkler M.E."/>
        </authorList>
    </citation>
    <scope>NUCLEOTIDE SEQUENCE</scope>
</reference>
<dbReference type="AlphaFoldDB" id="A0A382C1P3"/>
<proteinExistence type="predicted"/>
<name>A0A382C1P3_9ZZZZ</name>
<feature type="non-terminal residue" evidence="1">
    <location>
        <position position="1"/>
    </location>
</feature>